<sequence length="47" mass="5636">MKQFEQQQERFGKDRMVRGKIYKPLEILGTYPRMTKVKEQESSSEAK</sequence>
<accession>A0A8J7TUB5</accession>
<evidence type="ECO:0000313" key="2">
    <source>
        <dbReference type="Proteomes" id="UP000664414"/>
    </source>
</evidence>
<dbReference type="Proteomes" id="UP000664414">
    <property type="component" value="Unassembled WGS sequence"/>
</dbReference>
<reference evidence="1" key="1">
    <citation type="submission" date="2021-02" db="EMBL/GenBank/DDBJ databases">
        <title>Thiocyanate and organic carbon inputs drive convergent selection for specific autotrophic Afipia and Thiobacillus strains within complex microbiomes.</title>
        <authorList>
            <person name="Huddy R.J."/>
            <person name="Sachdeva R."/>
            <person name="Kadzinga F."/>
            <person name="Kantor R.S."/>
            <person name="Harrison S.T.L."/>
            <person name="Banfield J.F."/>
        </authorList>
    </citation>
    <scope>NUCLEOTIDE SEQUENCE</scope>
    <source>
        <strain evidence="1">SCN18_10_11_15_R4_P_38_20</strain>
    </source>
</reference>
<dbReference type="EMBL" id="JAFKGL010000015">
    <property type="protein sequence ID" value="MBN9413002.1"/>
    <property type="molecule type" value="Genomic_DNA"/>
</dbReference>
<organism evidence="1 2">
    <name type="scientific">Candidatus Paracaedimonas acanthamoebae</name>
    <dbReference type="NCBI Taxonomy" id="244581"/>
    <lineage>
        <taxon>Bacteria</taxon>
        <taxon>Pseudomonadati</taxon>
        <taxon>Pseudomonadota</taxon>
        <taxon>Alphaproteobacteria</taxon>
        <taxon>Holosporales</taxon>
        <taxon>Caedimonadaceae</taxon>
        <taxon>Candidatus Paracaedimonas</taxon>
    </lineage>
</organism>
<dbReference type="AlphaFoldDB" id="A0A8J7TUB5"/>
<evidence type="ECO:0000313" key="1">
    <source>
        <dbReference type="EMBL" id="MBN9413002.1"/>
    </source>
</evidence>
<comment type="caution">
    <text evidence="1">The sequence shown here is derived from an EMBL/GenBank/DDBJ whole genome shotgun (WGS) entry which is preliminary data.</text>
</comment>
<proteinExistence type="predicted"/>
<gene>
    <name evidence="1" type="ORF">J0H12_03655</name>
</gene>
<protein>
    <submittedName>
        <fullName evidence="1">Uncharacterized protein</fullName>
    </submittedName>
</protein>
<name>A0A8J7TUB5_9PROT</name>